<protein>
    <submittedName>
        <fullName evidence="2">Uncharacterized protein</fullName>
    </submittedName>
</protein>
<feature type="coiled-coil region" evidence="1">
    <location>
        <begin position="12"/>
        <end position="39"/>
    </location>
</feature>
<keyword evidence="1" id="KW-0175">Coiled coil</keyword>
<reference evidence="2" key="1">
    <citation type="journal article" date="2023" name="DNA Res.">
        <title>Chromosome-level genome assembly of Phrynocephalus forsythii using third-generation DNA sequencing and Hi-C analysis.</title>
        <authorList>
            <person name="Qi Y."/>
            <person name="Zhao W."/>
            <person name="Zhao Y."/>
            <person name="Niu C."/>
            <person name="Cao S."/>
            <person name="Zhang Y."/>
        </authorList>
    </citation>
    <scope>NUCLEOTIDE SEQUENCE</scope>
    <source>
        <tissue evidence="2">Muscle</tissue>
    </source>
</reference>
<comment type="caution">
    <text evidence="2">The sequence shown here is derived from an EMBL/GenBank/DDBJ whole genome shotgun (WGS) entry which is preliminary data.</text>
</comment>
<organism evidence="2 3">
    <name type="scientific">Phrynocephalus forsythii</name>
    <dbReference type="NCBI Taxonomy" id="171643"/>
    <lineage>
        <taxon>Eukaryota</taxon>
        <taxon>Metazoa</taxon>
        <taxon>Chordata</taxon>
        <taxon>Craniata</taxon>
        <taxon>Vertebrata</taxon>
        <taxon>Euteleostomi</taxon>
        <taxon>Lepidosauria</taxon>
        <taxon>Squamata</taxon>
        <taxon>Bifurcata</taxon>
        <taxon>Unidentata</taxon>
        <taxon>Episquamata</taxon>
        <taxon>Toxicofera</taxon>
        <taxon>Iguania</taxon>
        <taxon>Acrodonta</taxon>
        <taxon>Agamidae</taxon>
        <taxon>Agaminae</taxon>
        <taxon>Phrynocephalus</taxon>
    </lineage>
</organism>
<evidence type="ECO:0000256" key="1">
    <source>
        <dbReference type="SAM" id="Coils"/>
    </source>
</evidence>
<dbReference type="EMBL" id="JAPFRF010000004">
    <property type="protein sequence ID" value="KAJ7335625.1"/>
    <property type="molecule type" value="Genomic_DNA"/>
</dbReference>
<gene>
    <name evidence="2" type="ORF">JRQ81_013566</name>
</gene>
<accession>A0A9Q1B4V6</accession>
<name>A0A9Q1B4V6_9SAUR</name>
<keyword evidence="3" id="KW-1185">Reference proteome</keyword>
<sequence length="89" mass="10347">MAQFQALMLASQEKITKDIAEIKQEIQQINIEMKGIRDEATQAKHMALKNTEQTTQLKNLTAELSDRMRRANLIIYGISEDIDQRNLEW</sequence>
<dbReference type="Proteomes" id="UP001142489">
    <property type="component" value="Unassembled WGS sequence"/>
</dbReference>
<evidence type="ECO:0000313" key="2">
    <source>
        <dbReference type="EMBL" id="KAJ7335625.1"/>
    </source>
</evidence>
<evidence type="ECO:0000313" key="3">
    <source>
        <dbReference type="Proteomes" id="UP001142489"/>
    </source>
</evidence>
<proteinExistence type="predicted"/>
<dbReference type="AlphaFoldDB" id="A0A9Q1B4V6"/>